<dbReference type="EMBL" id="WHUG01000009">
    <property type="protein sequence ID" value="MQA40769.1"/>
    <property type="molecule type" value="Genomic_DNA"/>
</dbReference>
<dbReference type="InterPro" id="IPR012902">
    <property type="entry name" value="N_methyl_site"/>
</dbReference>
<proteinExistence type="predicted"/>
<protein>
    <submittedName>
        <fullName evidence="2">Prepilin-type N-terminal cleavage/methylation domain-containing protein</fullName>
    </submittedName>
</protein>
<dbReference type="Proteomes" id="UP000440498">
    <property type="component" value="Unassembled WGS sequence"/>
</dbReference>
<evidence type="ECO:0000313" key="2">
    <source>
        <dbReference type="EMBL" id="MQA40769.1"/>
    </source>
</evidence>
<dbReference type="SUPFAM" id="SSF54523">
    <property type="entry name" value="Pili subunits"/>
    <property type="match status" value="1"/>
</dbReference>
<reference evidence="2 3" key="1">
    <citation type="submission" date="2019-10" db="EMBL/GenBank/DDBJ databases">
        <title>Two novel species isolated from a subtropical stream in China.</title>
        <authorList>
            <person name="Lu H."/>
        </authorList>
    </citation>
    <scope>NUCLEOTIDE SEQUENCE [LARGE SCALE GENOMIC DNA]</scope>
    <source>
        <strain evidence="2 3">FT29W</strain>
    </source>
</reference>
<dbReference type="PROSITE" id="PS00409">
    <property type="entry name" value="PROKAR_NTER_METHYL"/>
    <property type="match status" value="1"/>
</dbReference>
<feature type="transmembrane region" description="Helical" evidence="1">
    <location>
        <begin position="12"/>
        <end position="33"/>
    </location>
</feature>
<evidence type="ECO:0000256" key="1">
    <source>
        <dbReference type="SAM" id="Phobius"/>
    </source>
</evidence>
<evidence type="ECO:0000313" key="3">
    <source>
        <dbReference type="Proteomes" id="UP000440498"/>
    </source>
</evidence>
<name>A0A6A7N6Y7_9BURK</name>
<keyword evidence="1" id="KW-1133">Transmembrane helix</keyword>
<dbReference type="NCBIfam" id="TIGR02532">
    <property type="entry name" value="IV_pilin_GFxxxE"/>
    <property type="match status" value="1"/>
</dbReference>
<organism evidence="2 3">
    <name type="scientific">Rugamonas aquatica</name>
    <dbReference type="NCBI Taxonomy" id="2743357"/>
    <lineage>
        <taxon>Bacteria</taxon>
        <taxon>Pseudomonadati</taxon>
        <taxon>Pseudomonadota</taxon>
        <taxon>Betaproteobacteria</taxon>
        <taxon>Burkholderiales</taxon>
        <taxon>Oxalobacteraceae</taxon>
        <taxon>Telluria group</taxon>
        <taxon>Rugamonas</taxon>
    </lineage>
</organism>
<keyword evidence="1" id="KW-0472">Membrane</keyword>
<dbReference type="Pfam" id="PF07963">
    <property type="entry name" value="N_methyl"/>
    <property type="match status" value="1"/>
</dbReference>
<sequence length="344" mass="36438">MMKRHQQTGVTLVELIVAVMVLGILSIAVSPILNSYVASMRGSYARKQEVNNQTIGIALLQYAHDSTALGTLPPPYTGAGYSSTVFNPLDASAAGLALAGALTQSGVNPSELNDDNYPAHRVRVYQRVDGLVAAWPLYFQSGPQVVLTYQFGVVYMSACERTAACNPSAASGVPGDSAALTATNYGNWSTSGGDLAPFFVSTLPLQKQMLANTAQKLDRIRDAMLSYFRAQQNTASGNDPSNWWLPNPGTMTVAPASVPANQGCHDGWYDLSSTDVLAGIGLSKEEYGTTAWGGAIEYCRDYDADGSKAANAAPHYAALRINRNVSAGDRPDAGVVGNNLLLTF</sequence>
<keyword evidence="1" id="KW-0812">Transmembrane</keyword>
<keyword evidence="3" id="KW-1185">Reference proteome</keyword>
<gene>
    <name evidence="2" type="ORF">GEV02_21770</name>
</gene>
<dbReference type="RefSeq" id="WP_152840059.1">
    <property type="nucleotide sequence ID" value="NZ_WHUG01000009.1"/>
</dbReference>
<dbReference type="Gene3D" id="3.30.700.10">
    <property type="entry name" value="Glycoprotein, Type 4 Pilin"/>
    <property type="match status" value="1"/>
</dbReference>
<dbReference type="InterPro" id="IPR045584">
    <property type="entry name" value="Pilin-like"/>
</dbReference>
<comment type="caution">
    <text evidence="2">The sequence shown here is derived from an EMBL/GenBank/DDBJ whole genome shotgun (WGS) entry which is preliminary data.</text>
</comment>
<accession>A0A6A7N6Y7</accession>
<dbReference type="AlphaFoldDB" id="A0A6A7N6Y7"/>